<dbReference type="Proteomes" id="UP001295444">
    <property type="component" value="Chromosome 05"/>
</dbReference>
<evidence type="ECO:0008006" key="3">
    <source>
        <dbReference type="Google" id="ProtNLM"/>
    </source>
</evidence>
<dbReference type="InterPro" id="IPR036691">
    <property type="entry name" value="Endo/exonu/phosph_ase_sf"/>
</dbReference>
<proteinExistence type="predicted"/>
<evidence type="ECO:0000313" key="2">
    <source>
        <dbReference type="Proteomes" id="UP001295444"/>
    </source>
</evidence>
<dbReference type="Gene3D" id="3.60.10.10">
    <property type="entry name" value="Endonuclease/exonuclease/phosphatase"/>
    <property type="match status" value="1"/>
</dbReference>
<sequence length="101" mass="11131">MSAQGAGGFAPAPLRLWSNNVRGLNTPERRSHLLRALWAARASVAFLQETHFQGKEAPALRDRRFPTGFFANHRDAKKAGVAILFASTVRFNCLVELADPN</sequence>
<dbReference type="AlphaFoldDB" id="A0AAD1W9B4"/>
<dbReference type="EMBL" id="OW240916">
    <property type="protein sequence ID" value="CAH2294333.1"/>
    <property type="molecule type" value="Genomic_DNA"/>
</dbReference>
<organism evidence="1 2">
    <name type="scientific">Pelobates cultripes</name>
    <name type="common">Western spadefoot toad</name>
    <dbReference type="NCBI Taxonomy" id="61616"/>
    <lineage>
        <taxon>Eukaryota</taxon>
        <taxon>Metazoa</taxon>
        <taxon>Chordata</taxon>
        <taxon>Craniata</taxon>
        <taxon>Vertebrata</taxon>
        <taxon>Euteleostomi</taxon>
        <taxon>Amphibia</taxon>
        <taxon>Batrachia</taxon>
        <taxon>Anura</taxon>
        <taxon>Pelobatoidea</taxon>
        <taxon>Pelobatidae</taxon>
        <taxon>Pelobates</taxon>
    </lineage>
</organism>
<dbReference type="SUPFAM" id="SSF56219">
    <property type="entry name" value="DNase I-like"/>
    <property type="match status" value="1"/>
</dbReference>
<name>A0AAD1W9B4_PELCU</name>
<protein>
    <recommendedName>
        <fullName evidence="3">Endonuclease/exonuclease/phosphatase domain-containing protein</fullName>
    </recommendedName>
</protein>
<accession>A0AAD1W9B4</accession>
<keyword evidence="2" id="KW-1185">Reference proteome</keyword>
<gene>
    <name evidence="1" type="ORF">PECUL_23A045443</name>
</gene>
<reference evidence="1" key="1">
    <citation type="submission" date="2022-03" db="EMBL/GenBank/DDBJ databases">
        <authorList>
            <person name="Alioto T."/>
            <person name="Alioto T."/>
            <person name="Gomez Garrido J."/>
        </authorList>
    </citation>
    <scope>NUCLEOTIDE SEQUENCE</scope>
</reference>
<evidence type="ECO:0000313" key="1">
    <source>
        <dbReference type="EMBL" id="CAH2294333.1"/>
    </source>
</evidence>